<dbReference type="Proteomes" id="UP000078540">
    <property type="component" value="Unassembled WGS sequence"/>
</dbReference>
<organism evidence="1 2">
    <name type="scientific">Atta colombica</name>
    <dbReference type="NCBI Taxonomy" id="520822"/>
    <lineage>
        <taxon>Eukaryota</taxon>
        <taxon>Metazoa</taxon>
        <taxon>Ecdysozoa</taxon>
        <taxon>Arthropoda</taxon>
        <taxon>Hexapoda</taxon>
        <taxon>Insecta</taxon>
        <taxon>Pterygota</taxon>
        <taxon>Neoptera</taxon>
        <taxon>Endopterygota</taxon>
        <taxon>Hymenoptera</taxon>
        <taxon>Apocrita</taxon>
        <taxon>Aculeata</taxon>
        <taxon>Formicoidea</taxon>
        <taxon>Formicidae</taxon>
        <taxon>Myrmicinae</taxon>
        <taxon>Atta</taxon>
    </lineage>
</organism>
<protein>
    <submittedName>
        <fullName evidence="1">Uncharacterized protein</fullName>
    </submittedName>
</protein>
<proteinExistence type="predicted"/>
<evidence type="ECO:0000313" key="2">
    <source>
        <dbReference type="Proteomes" id="UP000078540"/>
    </source>
</evidence>
<reference evidence="1 2" key="1">
    <citation type="submission" date="2015-09" db="EMBL/GenBank/DDBJ databases">
        <title>Atta colombica WGS genome.</title>
        <authorList>
            <person name="Nygaard S."/>
            <person name="Hu H."/>
            <person name="Boomsma J."/>
            <person name="Zhang G."/>
        </authorList>
    </citation>
    <scope>NUCLEOTIDE SEQUENCE [LARGE SCALE GENOMIC DNA]</scope>
    <source>
        <strain evidence="1">Treedump-2</strain>
        <tissue evidence="1">Whole body</tissue>
    </source>
</reference>
<evidence type="ECO:0000313" key="1">
    <source>
        <dbReference type="EMBL" id="KYM83405.1"/>
    </source>
</evidence>
<dbReference type="AlphaFoldDB" id="A0A195BFP5"/>
<accession>A0A195BFP5</accession>
<name>A0A195BFP5_9HYME</name>
<keyword evidence="2" id="KW-1185">Reference proteome</keyword>
<dbReference type="EMBL" id="KQ976490">
    <property type="protein sequence ID" value="KYM83405.1"/>
    <property type="molecule type" value="Genomic_DNA"/>
</dbReference>
<sequence length="189" mass="21064">MRYKEARSCIIRPTCALHLVCAWATNCGKLPRKSGNRAVGCEAQAACRDGTIHLAILQVIIRTDATGGFPVEREHFHVTLQFSRFDDASEEEENRNDAESEATRLANSQFIKLQRRQVHSTANNGWRGIGNATSAFYESLSNEQGYRTAYANKYDRTTLFYAKRVTAVTSSGRTMRETASQNTSGYALG</sequence>
<gene>
    <name evidence="1" type="ORF">ALC53_06137</name>
</gene>